<evidence type="ECO:0000256" key="5">
    <source>
        <dbReference type="ARBA" id="ARBA00023136"/>
    </source>
</evidence>
<accession>A0A6S7BH91</accession>
<comment type="subcellular location">
    <subcellularLocation>
        <location evidence="1">Cell membrane</location>
        <topology evidence="1">Multi-pass membrane protein</topology>
    </subcellularLocation>
</comment>
<keyword evidence="5 6" id="KW-0472">Membrane</keyword>
<dbReference type="Pfam" id="PF03706">
    <property type="entry name" value="LPG_synthase_TM"/>
    <property type="match status" value="1"/>
</dbReference>
<evidence type="ECO:0000256" key="4">
    <source>
        <dbReference type="ARBA" id="ARBA00022989"/>
    </source>
</evidence>
<evidence type="ECO:0000256" key="6">
    <source>
        <dbReference type="SAM" id="Phobius"/>
    </source>
</evidence>
<sequence>MTRAAWLLLSLGVALFIGLLAWQGFAPLASALSLAGFWVIAVAGFHLVPLALDAAAIHVLGPRERSFADALRARWAGESVNSLMPAGQIGGPVLMVRHLAQLGETLVEAASMITISTTMQTAAQVLFSLTGLFVLGVHAVSHSTDVLWMAGASMTAVLAAMIFGFYLAQRRGLFGWLSRMVAKFGAGRDWSLLLTSAAAVDARVHALYRERAKVAASFALSLSGWVVGTFEVWLALRLIGHPVDWSDALMLESLGQAIRGAAFAIPGALGVQEGGYLLLAPLVGLPPEAALAVSLIKRARELLLGLPGLVYLHFSERGWRRGVARLQTTD</sequence>
<evidence type="ECO:0000256" key="3">
    <source>
        <dbReference type="ARBA" id="ARBA00022692"/>
    </source>
</evidence>
<evidence type="ECO:0000256" key="2">
    <source>
        <dbReference type="ARBA" id="ARBA00022475"/>
    </source>
</evidence>
<evidence type="ECO:0000256" key="1">
    <source>
        <dbReference type="ARBA" id="ARBA00004651"/>
    </source>
</evidence>
<dbReference type="RefSeq" id="WP_175107458.1">
    <property type="nucleotide sequence ID" value="NZ_CADIKM010000037.1"/>
</dbReference>
<dbReference type="EMBL" id="CADIKM010000037">
    <property type="protein sequence ID" value="CAB3800368.1"/>
    <property type="molecule type" value="Genomic_DNA"/>
</dbReference>
<dbReference type="GO" id="GO:0005886">
    <property type="term" value="C:plasma membrane"/>
    <property type="evidence" value="ECO:0007669"/>
    <property type="project" value="UniProtKB-SubCell"/>
</dbReference>
<evidence type="ECO:0000313" key="8">
    <source>
        <dbReference type="Proteomes" id="UP000494115"/>
    </source>
</evidence>
<feature type="transmembrane region" description="Helical" evidence="6">
    <location>
        <begin position="214"/>
        <end position="236"/>
    </location>
</feature>
<reference evidence="7 8" key="1">
    <citation type="submission" date="2020-04" db="EMBL/GenBank/DDBJ databases">
        <authorList>
            <person name="De Canck E."/>
        </authorList>
    </citation>
    <scope>NUCLEOTIDE SEQUENCE [LARGE SCALE GENOMIC DNA]</scope>
    <source>
        <strain evidence="7 8">LMG 28138</strain>
    </source>
</reference>
<dbReference type="PANTHER" id="PTHR39087:SF2">
    <property type="entry name" value="UPF0104 MEMBRANE PROTEIN MJ1595"/>
    <property type="match status" value="1"/>
</dbReference>
<evidence type="ECO:0000313" key="7">
    <source>
        <dbReference type="EMBL" id="CAB3800368.1"/>
    </source>
</evidence>
<protein>
    <recommendedName>
        <fullName evidence="9">TIGR00374 family protein</fullName>
    </recommendedName>
</protein>
<organism evidence="7 8">
    <name type="scientific">Pararobbsia alpina</name>
    <dbReference type="NCBI Taxonomy" id="621374"/>
    <lineage>
        <taxon>Bacteria</taxon>
        <taxon>Pseudomonadati</taxon>
        <taxon>Pseudomonadota</taxon>
        <taxon>Betaproteobacteria</taxon>
        <taxon>Burkholderiales</taxon>
        <taxon>Burkholderiaceae</taxon>
        <taxon>Pararobbsia</taxon>
    </lineage>
</organism>
<gene>
    <name evidence="7" type="ORF">LMG28138_04836</name>
</gene>
<proteinExistence type="predicted"/>
<dbReference type="NCBIfam" id="TIGR03476">
    <property type="entry name" value="HpnL"/>
    <property type="match status" value="1"/>
</dbReference>
<name>A0A6S7BH91_9BURK</name>
<keyword evidence="4 6" id="KW-1133">Transmembrane helix</keyword>
<feature type="transmembrane region" description="Helical" evidence="6">
    <location>
        <begin position="41"/>
        <end position="61"/>
    </location>
</feature>
<keyword evidence="8" id="KW-1185">Reference proteome</keyword>
<feature type="transmembrane region" description="Helical" evidence="6">
    <location>
        <begin position="121"/>
        <end position="140"/>
    </location>
</feature>
<dbReference type="InterPro" id="IPR022791">
    <property type="entry name" value="L-PG_synthase/AglD"/>
</dbReference>
<feature type="transmembrane region" description="Helical" evidence="6">
    <location>
        <begin position="146"/>
        <end position="168"/>
    </location>
</feature>
<keyword evidence="2" id="KW-1003">Cell membrane</keyword>
<dbReference type="PANTHER" id="PTHR39087">
    <property type="entry name" value="UPF0104 MEMBRANE PROTEIN MJ1595"/>
    <property type="match status" value="1"/>
</dbReference>
<dbReference type="AlphaFoldDB" id="A0A6S7BH91"/>
<evidence type="ECO:0008006" key="9">
    <source>
        <dbReference type="Google" id="ProtNLM"/>
    </source>
</evidence>
<dbReference type="Proteomes" id="UP000494115">
    <property type="component" value="Unassembled WGS sequence"/>
</dbReference>
<keyword evidence="3 6" id="KW-0812">Transmembrane</keyword>